<keyword evidence="4" id="KW-0418">Kinase</keyword>
<proteinExistence type="predicted"/>
<dbReference type="EMBL" id="QOQW01000007">
    <property type="protein sequence ID" value="RCK80271.1"/>
    <property type="molecule type" value="Genomic_DNA"/>
</dbReference>
<organism evidence="4 5">
    <name type="scientific">Candidatus Ozemobacter sibiricus</name>
    <dbReference type="NCBI Taxonomy" id="2268124"/>
    <lineage>
        <taxon>Bacteria</taxon>
        <taxon>Candidatus Ozemobacteria</taxon>
        <taxon>Candidatus Ozemobacterales</taxon>
        <taxon>Candidatus Ozemobacteraceae</taxon>
        <taxon>Candidatus Ozemobacter</taxon>
    </lineage>
</organism>
<evidence type="ECO:0000313" key="5">
    <source>
        <dbReference type="Proteomes" id="UP000252355"/>
    </source>
</evidence>
<comment type="caution">
    <text evidence="4">The sequence shown here is derived from an EMBL/GenBank/DDBJ whole genome shotgun (WGS) entry which is preliminary data.</text>
</comment>
<keyword evidence="2" id="KW-0472">Membrane</keyword>
<keyword evidence="2" id="KW-1133">Transmembrane helix</keyword>
<keyword evidence="4" id="KW-0808">Transferase</keyword>
<protein>
    <submittedName>
        <fullName evidence="4">Serine/threonine protein kinase PrkC, regulator of stationary phase</fullName>
    </submittedName>
</protein>
<name>A0A367ZSF0_9BACT</name>
<feature type="compositionally biased region" description="Pro residues" evidence="1">
    <location>
        <begin position="308"/>
        <end position="324"/>
    </location>
</feature>
<keyword evidence="4" id="KW-0723">Serine/threonine-protein kinase</keyword>
<sequence length="395" mass="42751">MAKKESCLLILVKMLILISLLIAGVVAAFFYLRGQLNEYFNRGETIEVPDFKGKHLVQVFKEKPADLVIEKADEKFDPRYPKDFVIAQYPEAGTRVKPNKKVLLTISLGSKQVNVPDLFQRNLRESRLALLNAQLLEGNLAYIRSGKVDRDRVITQSPLPAMGQAVQGKVDLLVSLGRGPVRMPLPNLTGKTLNEAQTSLTAWGLKPGRVITRKDPSRPSQTVISTVPAPFEPVGEGTTVDLLVSSGNEPGTAKAGDLERFEFTAGAAAEVTAAPAKPRDEPKPAAAAATPAAPAAPAAPQIFLADDPAPPQVVPPPPVTPPAPGAETSQISFVMPDGFMPKEVKFFQVSREGRTQVYTGTHKPLDLIKVTVPRIPSSKIQIYINDVPIEERPVQ</sequence>
<evidence type="ECO:0000256" key="2">
    <source>
        <dbReference type="SAM" id="Phobius"/>
    </source>
</evidence>
<gene>
    <name evidence="4" type="ORF">OZSIB_3453</name>
</gene>
<keyword evidence="2" id="KW-0812">Transmembrane</keyword>
<evidence type="ECO:0000259" key="3">
    <source>
        <dbReference type="PROSITE" id="PS51178"/>
    </source>
</evidence>
<feature type="compositionally biased region" description="Low complexity" evidence="1">
    <location>
        <begin position="284"/>
        <end position="300"/>
    </location>
</feature>
<dbReference type="Gene3D" id="3.30.10.20">
    <property type="match status" value="3"/>
</dbReference>
<feature type="region of interest" description="Disordered" evidence="1">
    <location>
        <begin position="271"/>
        <end position="329"/>
    </location>
</feature>
<dbReference type="GO" id="GO:0004674">
    <property type="term" value="F:protein serine/threonine kinase activity"/>
    <property type="evidence" value="ECO:0007669"/>
    <property type="project" value="UniProtKB-KW"/>
</dbReference>
<reference evidence="4 5" key="1">
    <citation type="submission" date="2018-05" db="EMBL/GenBank/DDBJ databases">
        <title>A metagenomic window into the 2 km-deep terrestrial subsurface aquifer revealed taxonomically and functionally diverse microbial community comprising novel uncultured bacterial lineages.</title>
        <authorList>
            <person name="Kadnikov V.V."/>
            <person name="Mardanov A.V."/>
            <person name="Beletsky A.V."/>
            <person name="Banks D."/>
            <person name="Pimenov N.V."/>
            <person name="Frank Y.A."/>
            <person name="Karnachuk O.V."/>
            <person name="Ravin N.V."/>
        </authorList>
    </citation>
    <scope>NUCLEOTIDE SEQUENCE [LARGE SCALE GENOMIC DNA]</scope>
    <source>
        <strain evidence="4">BY5</strain>
    </source>
</reference>
<dbReference type="CDD" id="cd06577">
    <property type="entry name" value="PASTA_pknB"/>
    <property type="match status" value="2"/>
</dbReference>
<dbReference type="InterPro" id="IPR005543">
    <property type="entry name" value="PASTA_dom"/>
</dbReference>
<dbReference type="AlphaFoldDB" id="A0A367ZSF0"/>
<evidence type="ECO:0000256" key="1">
    <source>
        <dbReference type="SAM" id="MobiDB-lite"/>
    </source>
</evidence>
<feature type="transmembrane region" description="Helical" evidence="2">
    <location>
        <begin position="7"/>
        <end position="32"/>
    </location>
</feature>
<dbReference type="Pfam" id="PF03793">
    <property type="entry name" value="PASTA"/>
    <property type="match status" value="2"/>
</dbReference>
<feature type="domain" description="PASTA" evidence="3">
    <location>
        <begin position="179"/>
        <end position="246"/>
    </location>
</feature>
<evidence type="ECO:0000313" key="4">
    <source>
        <dbReference type="EMBL" id="RCK80271.1"/>
    </source>
</evidence>
<dbReference type="Proteomes" id="UP000252355">
    <property type="component" value="Unassembled WGS sequence"/>
</dbReference>
<accession>A0A367ZSF0</accession>
<dbReference type="SMART" id="SM00740">
    <property type="entry name" value="PASTA"/>
    <property type="match status" value="3"/>
</dbReference>
<feature type="domain" description="PASTA" evidence="3">
    <location>
        <begin position="42"/>
        <end position="108"/>
    </location>
</feature>
<dbReference type="PROSITE" id="PS51178">
    <property type="entry name" value="PASTA"/>
    <property type="match status" value="2"/>
</dbReference>